<name>K6D1D6_9BACI</name>
<gene>
    <name evidence="1" type="ORF">BABA_16202</name>
</gene>
<dbReference type="STRING" id="1117379.BABA_16202"/>
<sequence>MVTAIVIPIICLYFYWLTRKEMKEQDVKWLNAGDVRHEAVIIGEVKSIMEERQRFYYHRYIFVQTLKLQTASKLSTAKMITPIKKNIKTDSFTIGDVIRVYGSWEGSTFLFSYYERQNGQGAEQ</sequence>
<evidence type="ECO:0000313" key="2">
    <source>
        <dbReference type="Proteomes" id="UP000006316"/>
    </source>
</evidence>
<organism evidence="1 2">
    <name type="scientific">Neobacillus bataviensis LMG 21833</name>
    <dbReference type="NCBI Taxonomy" id="1117379"/>
    <lineage>
        <taxon>Bacteria</taxon>
        <taxon>Bacillati</taxon>
        <taxon>Bacillota</taxon>
        <taxon>Bacilli</taxon>
        <taxon>Bacillales</taxon>
        <taxon>Bacillaceae</taxon>
        <taxon>Neobacillus</taxon>
    </lineage>
</organism>
<comment type="caution">
    <text evidence="1">The sequence shown here is derived from an EMBL/GenBank/DDBJ whole genome shotgun (WGS) entry which is preliminary data.</text>
</comment>
<keyword evidence="2" id="KW-1185">Reference proteome</keyword>
<protein>
    <submittedName>
        <fullName evidence="1">Uncharacterized protein</fullName>
    </submittedName>
</protein>
<dbReference type="RefSeq" id="WP_007086236.1">
    <property type="nucleotide sequence ID" value="NZ_AJLS01000118.1"/>
</dbReference>
<dbReference type="Proteomes" id="UP000006316">
    <property type="component" value="Unassembled WGS sequence"/>
</dbReference>
<proteinExistence type="predicted"/>
<accession>K6D1D6</accession>
<dbReference type="EMBL" id="AJLS01000118">
    <property type="protein sequence ID" value="EKN66307.1"/>
    <property type="molecule type" value="Genomic_DNA"/>
</dbReference>
<dbReference type="OrthoDB" id="2917898at2"/>
<dbReference type="PATRIC" id="fig|1117379.3.peg.3361"/>
<evidence type="ECO:0000313" key="1">
    <source>
        <dbReference type="EMBL" id="EKN66307.1"/>
    </source>
</evidence>
<dbReference type="AlphaFoldDB" id="K6D1D6"/>
<reference evidence="1 2" key="1">
    <citation type="journal article" date="2012" name="Front. Microbiol.">
        <title>Redundancy and modularity in membrane-associated dissimilatory nitrate reduction in Bacillus.</title>
        <authorList>
            <person name="Heylen K."/>
            <person name="Keltjens J."/>
        </authorList>
    </citation>
    <scope>NUCLEOTIDE SEQUENCE [LARGE SCALE GENOMIC DNA]</scope>
    <source>
        <strain evidence="2">LMG 21833T</strain>
    </source>
</reference>
<dbReference type="eggNOG" id="ENOG5030CUP">
    <property type="taxonomic scope" value="Bacteria"/>
</dbReference>